<accession>U6MH54</accession>
<dbReference type="AlphaFoldDB" id="U6MH54"/>
<sequence>MADRMRDTALGDSQCITTIEDHTREPTRVPNHPVSEENSLYSSGTGGERGGEDGPAAFALPEALPSPRIVVDWSQEAASHSTDEAVVRGYIGIALALLRHFEEALGTRQRITTGSLECAETVCNALNAIQDPNPRFQLLAQRIATAIALLHRRKTLEDRDAEERGVVYGEVEFPYPGLNTTSWTSFLRGYTSPLYPSRSNGIEGPEVSSWSPESPQQTQEGAMDPLGNPKSCTSFPLQTVQCRGRQQRRIAGPPPPKVVSMHEIASNVGTDPEGPLQAASSSPRPCGGGVVKGGTSLEDAAIAVPAGKRGDVCLQGSSSLGASEVKSGMTFGHSTGTATLFPPSQELRRSLARVAGRLERPYSTLEPMREPADLAVLSPSNVGRGTQQSSADPLRANLVEKRGVEVFSKAKPSQRELCTAVPFRNLEENLRVRPLVLSETHVLADKQSDQGKEDPNRASAVEALALIRCATDLIVSGEGPGFVEKQFFRYVKPSYYQIGAARPRINEGMTPAQGKYLLLHYSIAKVEAEYGEDTAATCKHLYLRDLRRMEEIILDPVPPQGLPTIETRSGNEGQESQRPSGAPRGAHSLPERSPEERMERRLPLTILSLPSSTPPQEAGKRRRESLHQVLTDCSHRLPSDKQLLQPTLINKEKSPGNSSRGTASSSQLNTMSLPKPLPSLGGLAHSLEKLATVEQPTTTSVGEVIDSSRPLSSSSASAILTSAPGFPDFPIAVDGAADGAKRHLILCGEVTSVLFEPPKNTAGESILDSEGGWCTHESRKSPLRSGLWALVLGARVNENTMQEFGVPCAVGSRVLCSRLRLCISLLSTTSCRRLQQCVE</sequence>
<reference evidence="2" key="2">
    <citation type="submission" date="2013-10" db="EMBL/GenBank/DDBJ databases">
        <authorList>
            <person name="Aslett M."/>
        </authorList>
    </citation>
    <scope>NUCLEOTIDE SEQUENCE [LARGE SCALE GENOMIC DNA]</scope>
    <source>
        <strain evidence="2">Weybridge</strain>
    </source>
</reference>
<feature type="region of interest" description="Disordered" evidence="1">
    <location>
        <begin position="1"/>
        <end position="57"/>
    </location>
</feature>
<feature type="compositionally biased region" description="Polar residues" evidence="1">
    <location>
        <begin position="655"/>
        <end position="671"/>
    </location>
</feature>
<dbReference type="RefSeq" id="XP_013337630.1">
    <property type="nucleotide sequence ID" value="XM_013482176.1"/>
</dbReference>
<dbReference type="GeneID" id="25337664"/>
<dbReference type="Proteomes" id="UP000030763">
    <property type="component" value="Unassembled WGS sequence"/>
</dbReference>
<evidence type="ECO:0000313" key="3">
    <source>
        <dbReference type="Proteomes" id="UP000030763"/>
    </source>
</evidence>
<reference evidence="2" key="1">
    <citation type="submission" date="2013-10" db="EMBL/GenBank/DDBJ databases">
        <title>Genomic analysis of the causative agents of coccidiosis in chickens.</title>
        <authorList>
            <person name="Reid A.J."/>
            <person name="Blake D."/>
            <person name="Billington K."/>
            <person name="Browne H."/>
            <person name="Dunn M."/>
            <person name="Hung S."/>
            <person name="Kawahara F."/>
            <person name="Miranda-Saavedra D."/>
            <person name="Mourier T."/>
            <person name="Nagra H."/>
            <person name="Otto T.D."/>
            <person name="Rawlings N."/>
            <person name="Sanchez A."/>
            <person name="Sanders M."/>
            <person name="Subramaniam C."/>
            <person name="Tay Y."/>
            <person name="Dear P."/>
            <person name="Doerig C."/>
            <person name="Gruber A."/>
            <person name="Parkinson J."/>
            <person name="Shirley M."/>
            <person name="Wan K.L."/>
            <person name="Berriman M."/>
            <person name="Tomley F."/>
            <person name="Pain A."/>
        </authorList>
    </citation>
    <scope>NUCLEOTIDE SEQUENCE [LARGE SCALE GENOMIC DNA]</scope>
    <source>
        <strain evidence="2">Weybridge</strain>
    </source>
</reference>
<dbReference type="VEuPathDB" id="ToxoDB:EMWEY_00036780"/>
<feature type="compositionally biased region" description="Basic and acidic residues" evidence="1">
    <location>
        <begin position="589"/>
        <end position="602"/>
    </location>
</feature>
<feature type="region of interest" description="Disordered" evidence="1">
    <location>
        <begin position="197"/>
        <end position="230"/>
    </location>
</feature>
<dbReference type="OrthoDB" id="345779at2759"/>
<keyword evidence="3" id="KW-1185">Reference proteome</keyword>
<gene>
    <name evidence="2" type="ORF">EMWEY_00036780</name>
</gene>
<protein>
    <submittedName>
        <fullName evidence="2">Uncharacterized protein</fullName>
    </submittedName>
</protein>
<name>U6MH54_EIMMA</name>
<feature type="region of interest" description="Disordered" evidence="1">
    <location>
        <begin position="554"/>
        <end position="677"/>
    </location>
</feature>
<evidence type="ECO:0000256" key="1">
    <source>
        <dbReference type="SAM" id="MobiDB-lite"/>
    </source>
</evidence>
<organism evidence="2 3">
    <name type="scientific">Eimeria maxima</name>
    <name type="common">Coccidian parasite</name>
    <dbReference type="NCBI Taxonomy" id="5804"/>
    <lineage>
        <taxon>Eukaryota</taxon>
        <taxon>Sar</taxon>
        <taxon>Alveolata</taxon>
        <taxon>Apicomplexa</taxon>
        <taxon>Conoidasida</taxon>
        <taxon>Coccidia</taxon>
        <taxon>Eucoccidiorida</taxon>
        <taxon>Eimeriorina</taxon>
        <taxon>Eimeriidae</taxon>
        <taxon>Eimeria</taxon>
    </lineage>
</organism>
<feature type="compositionally biased region" description="Low complexity" evidence="1">
    <location>
        <begin position="603"/>
        <end position="615"/>
    </location>
</feature>
<proteinExistence type="predicted"/>
<evidence type="ECO:0000313" key="2">
    <source>
        <dbReference type="EMBL" id="CDJ60980.1"/>
    </source>
</evidence>
<dbReference type="OMA" id="CITTIED"/>
<feature type="compositionally biased region" description="Polar residues" evidence="1">
    <location>
        <begin position="208"/>
        <end position="220"/>
    </location>
</feature>
<feature type="compositionally biased region" description="Polar residues" evidence="1">
    <location>
        <begin position="566"/>
        <end position="579"/>
    </location>
</feature>
<dbReference type="EMBL" id="HG721972">
    <property type="protein sequence ID" value="CDJ60980.1"/>
    <property type="molecule type" value="Genomic_DNA"/>
</dbReference>